<organism evidence="2 3">
    <name type="scientific">Leifsonia soli</name>
    <dbReference type="NCBI Taxonomy" id="582665"/>
    <lineage>
        <taxon>Bacteria</taxon>
        <taxon>Bacillati</taxon>
        <taxon>Actinomycetota</taxon>
        <taxon>Actinomycetes</taxon>
        <taxon>Micrococcales</taxon>
        <taxon>Microbacteriaceae</taxon>
        <taxon>Leifsonia</taxon>
    </lineage>
</organism>
<name>A0A852T1E4_9MICO</name>
<keyword evidence="3" id="KW-1185">Reference proteome</keyword>
<dbReference type="InterPro" id="IPR036397">
    <property type="entry name" value="RNaseH_sf"/>
</dbReference>
<dbReference type="GO" id="GO:0015074">
    <property type="term" value="P:DNA integration"/>
    <property type="evidence" value="ECO:0007669"/>
    <property type="project" value="InterPro"/>
</dbReference>
<evidence type="ECO:0000313" key="3">
    <source>
        <dbReference type="Proteomes" id="UP000589620"/>
    </source>
</evidence>
<dbReference type="PROSITE" id="PS50994">
    <property type="entry name" value="INTEGRASE"/>
    <property type="match status" value="1"/>
</dbReference>
<dbReference type="Gene3D" id="3.30.420.10">
    <property type="entry name" value="Ribonuclease H-like superfamily/Ribonuclease H"/>
    <property type="match status" value="1"/>
</dbReference>
<dbReference type="EMBL" id="JACCBJ010000001">
    <property type="protein sequence ID" value="NYD75249.1"/>
    <property type="molecule type" value="Genomic_DNA"/>
</dbReference>
<gene>
    <name evidence="2" type="ORF">BJ963_002768</name>
</gene>
<sequence length="680" mass="75609">MPQEYKLRLGDAVEIDGETWVWEAVRRGSEAKLRREGSATDWMVLSMPELLAVAGTARRDTVVPLRPLHGTWAADVLDMEKHLLEVFQGLPMSPTAEGPRPLYDLATSTQEERIASKVRELAGTSSARSRRTLYNLWRVYQSDGVAGLEARMHRTGRKRLAIATADPRLIDAIDRVLDDRVTLPTSTRRHCATLVRRALEQMYPGDPLCGVKDNTLQGYINERDAGRYSFDKATTRRTAANSPAREYYSIGAHQLGAVCEIDSTKLDVQVWDDKGNIFRPVLTVLFDVASRVPLAWATHSDSPNGYDHALLLARAIVGRRRVPGSAAAALSGSATLPVALMKQVNPYLDDDSLAVPWIFPHAITIDGGADYRSATFEAACRAFGITLVLAPPRAPTAKPHVERNFGTISSDFATWLAGATGNSVANRGERDCPTLTMDSLRLALDAWITTVYLNKQHSGLRSPLFPGRAWTPNQMYSALFEVGPGVQLPFRAEDFFALLPPARRVVSDEGIAFRNRQYDSPLLGNLRNRSVTGAAAGSRQARKFDIRFDPYNTNAVWIQHPETLEWIECWDKAIDQKAAWMVAETEIKLSKRFPIGDAGSAGDAPKTVEFLDEIERRARRDVRARNRHLRDTRNKSNDEHVARAAADEPVLIEADSLEKLDDIDWSSSAYDIVTVKELRS</sequence>
<proteinExistence type="predicted"/>
<dbReference type="SUPFAM" id="SSF53098">
    <property type="entry name" value="Ribonuclease H-like"/>
    <property type="match status" value="1"/>
</dbReference>
<feature type="domain" description="Integrase catalytic" evidence="1">
    <location>
        <begin position="239"/>
        <end position="474"/>
    </location>
</feature>
<evidence type="ECO:0000313" key="2">
    <source>
        <dbReference type="EMBL" id="NYD75249.1"/>
    </source>
</evidence>
<reference evidence="2 3" key="1">
    <citation type="submission" date="2020-07" db="EMBL/GenBank/DDBJ databases">
        <title>Sequencing the genomes of 1000 actinobacteria strains.</title>
        <authorList>
            <person name="Klenk H.-P."/>
        </authorList>
    </citation>
    <scope>NUCLEOTIDE SEQUENCE [LARGE SCALE GENOMIC DNA]</scope>
    <source>
        <strain evidence="2 3">DSM 23871</strain>
    </source>
</reference>
<dbReference type="RefSeq" id="WP_179457243.1">
    <property type="nucleotide sequence ID" value="NZ_BAAAPX010000001.1"/>
</dbReference>
<dbReference type="InterPro" id="IPR012337">
    <property type="entry name" value="RNaseH-like_sf"/>
</dbReference>
<dbReference type="InterPro" id="IPR001584">
    <property type="entry name" value="Integrase_cat-core"/>
</dbReference>
<evidence type="ECO:0000259" key="1">
    <source>
        <dbReference type="PROSITE" id="PS50994"/>
    </source>
</evidence>
<dbReference type="InterPro" id="IPR015378">
    <property type="entry name" value="Transposase-like_Mu_C"/>
</dbReference>
<protein>
    <submittedName>
        <fullName evidence="2">Transposase InsO family protein</fullName>
    </submittedName>
</protein>
<dbReference type="GO" id="GO:0003676">
    <property type="term" value="F:nucleic acid binding"/>
    <property type="evidence" value="ECO:0007669"/>
    <property type="project" value="InterPro"/>
</dbReference>
<accession>A0A852T1E4</accession>
<dbReference type="AlphaFoldDB" id="A0A852T1E4"/>
<dbReference type="Proteomes" id="UP000589620">
    <property type="component" value="Unassembled WGS sequence"/>
</dbReference>
<comment type="caution">
    <text evidence="2">The sequence shown here is derived from an EMBL/GenBank/DDBJ whole genome shotgun (WGS) entry which is preliminary data.</text>
</comment>
<dbReference type="Pfam" id="PF09299">
    <property type="entry name" value="Mu-transpos_C"/>
    <property type="match status" value="1"/>
</dbReference>